<dbReference type="GO" id="GO:0002376">
    <property type="term" value="P:immune system process"/>
    <property type="evidence" value="ECO:0007669"/>
    <property type="project" value="UniProtKB-KW"/>
</dbReference>
<dbReference type="SUPFAM" id="SSF48726">
    <property type="entry name" value="Immunoglobulin"/>
    <property type="match status" value="2"/>
</dbReference>
<keyword evidence="6" id="KW-1015">Disulfide bond</keyword>
<comment type="subcellular location">
    <subcellularLocation>
        <location evidence="1">Cell membrane</location>
    </subcellularLocation>
</comment>
<dbReference type="SMART" id="SM00406">
    <property type="entry name" value="IGv"/>
    <property type="match status" value="2"/>
</dbReference>
<dbReference type="InterPro" id="IPR003598">
    <property type="entry name" value="Ig_sub2"/>
</dbReference>
<dbReference type="InterPro" id="IPR007110">
    <property type="entry name" value="Ig-like_dom"/>
</dbReference>
<evidence type="ECO:0000313" key="11">
    <source>
        <dbReference type="Proteomes" id="UP001279410"/>
    </source>
</evidence>
<feature type="domain" description="Ig-like" evidence="9">
    <location>
        <begin position="124"/>
        <end position="204"/>
    </location>
</feature>
<dbReference type="SMART" id="SM00409">
    <property type="entry name" value="IG"/>
    <property type="match status" value="2"/>
</dbReference>
<name>A0AAD3R1A7_LATJO</name>
<keyword evidence="8" id="KW-0812">Transmembrane</keyword>
<dbReference type="AlphaFoldDB" id="A0AAD3R1A7"/>
<dbReference type="InterPro" id="IPR036179">
    <property type="entry name" value="Ig-like_dom_sf"/>
</dbReference>
<keyword evidence="8" id="KW-1133">Transmembrane helix</keyword>
<dbReference type="GO" id="GO:0005886">
    <property type="term" value="C:plasma membrane"/>
    <property type="evidence" value="ECO:0007669"/>
    <property type="project" value="UniProtKB-SubCell"/>
</dbReference>
<keyword evidence="3" id="KW-0732">Signal</keyword>
<dbReference type="EMBL" id="BRZM01000018">
    <property type="protein sequence ID" value="GLD53564.1"/>
    <property type="molecule type" value="Genomic_DNA"/>
</dbReference>
<comment type="caution">
    <text evidence="10">The sequence shown here is derived from an EMBL/GenBank/DDBJ whole genome shotgun (WGS) entry which is preliminary data.</text>
</comment>
<keyword evidence="2" id="KW-1003">Cell membrane</keyword>
<protein>
    <submittedName>
        <fullName evidence="10">Signal-regulatory protein beta-2-like protein</fullName>
    </submittedName>
</protein>
<keyword evidence="11" id="KW-1185">Reference proteome</keyword>
<reference evidence="10" key="1">
    <citation type="submission" date="2022-08" db="EMBL/GenBank/DDBJ databases">
        <title>Genome sequencing of akame (Lates japonicus).</title>
        <authorList>
            <person name="Hashiguchi Y."/>
            <person name="Takahashi H."/>
        </authorList>
    </citation>
    <scope>NUCLEOTIDE SEQUENCE</scope>
    <source>
        <strain evidence="10">Kochi</strain>
    </source>
</reference>
<proteinExistence type="predicted"/>
<dbReference type="GO" id="GO:0009617">
    <property type="term" value="P:response to bacterium"/>
    <property type="evidence" value="ECO:0007669"/>
    <property type="project" value="TreeGrafter"/>
</dbReference>
<feature type="domain" description="Ig-like" evidence="9">
    <location>
        <begin position="230"/>
        <end position="337"/>
    </location>
</feature>
<evidence type="ECO:0000256" key="5">
    <source>
        <dbReference type="ARBA" id="ARBA00023136"/>
    </source>
</evidence>
<evidence type="ECO:0000256" key="6">
    <source>
        <dbReference type="ARBA" id="ARBA00023157"/>
    </source>
</evidence>
<keyword evidence="5 8" id="KW-0472">Membrane</keyword>
<dbReference type="Gene3D" id="2.60.40.10">
    <property type="entry name" value="Immunoglobulins"/>
    <property type="match status" value="2"/>
</dbReference>
<evidence type="ECO:0000256" key="8">
    <source>
        <dbReference type="SAM" id="Phobius"/>
    </source>
</evidence>
<dbReference type="SMART" id="SM00408">
    <property type="entry name" value="IGc2"/>
    <property type="match status" value="2"/>
</dbReference>
<evidence type="ECO:0000256" key="1">
    <source>
        <dbReference type="ARBA" id="ARBA00004236"/>
    </source>
</evidence>
<evidence type="ECO:0000313" key="10">
    <source>
        <dbReference type="EMBL" id="GLD53564.1"/>
    </source>
</evidence>
<dbReference type="Pfam" id="PF07686">
    <property type="entry name" value="V-set"/>
    <property type="match status" value="2"/>
</dbReference>
<accession>A0AAD3R1A7</accession>
<keyword evidence="4" id="KW-0391">Immunity</keyword>
<dbReference type="InterPro" id="IPR052051">
    <property type="entry name" value="TCR_complex_component"/>
</dbReference>
<dbReference type="Proteomes" id="UP001279410">
    <property type="component" value="Unassembled WGS sequence"/>
</dbReference>
<evidence type="ECO:0000259" key="9">
    <source>
        <dbReference type="PROSITE" id="PS50835"/>
    </source>
</evidence>
<sequence>MGPTWTSNVSSYDVTSVVLVYFMSGALAFTTILVIVMAFSVYKMYKRKCHCTGNCYSLKLKLVLHGKSVETAVSLPVRTALYKMELQAEKMVMCLLNISLLWSVCQAQLSDISQPDSFKAVELGDTVTITCHIHSSARHIMWYKLTTGKRLQPISVEPVATTDTFYNLTTFKKEFHRYSVKCDKNNNHLSISATTGEDVGTYYCGRLNVKDIQFGSGTFLMVKGLKMISDSIVQQPESTSVQPGDSVTLSCSVHTGHCAAEHTSVMWLKHSDHAAPEMIYSSGYKNNTCQRTKKDSEETTCVYNLLLRNLSSDDAGTYYCVVTSYGQTLLGNGTRINIFRSADLSPTVIALMLSNILLGMVTLLLVWTLCKNSKKNSTAAPRSSDGSLDGNQAGDAVVYTAVNSAPTGSSCRSASVKYSTDSIVYSDVRYCQ</sequence>
<evidence type="ECO:0000256" key="3">
    <source>
        <dbReference type="ARBA" id="ARBA00022729"/>
    </source>
</evidence>
<dbReference type="PANTHER" id="PTHR19433:SF133">
    <property type="entry name" value="IMMUNE-TYPE RECEPTOR 5 PRECURSOR-RELATED"/>
    <property type="match status" value="1"/>
</dbReference>
<gene>
    <name evidence="10" type="ORF">AKAME5_000629600</name>
</gene>
<feature type="transmembrane region" description="Helical" evidence="8">
    <location>
        <begin position="20"/>
        <end position="42"/>
    </location>
</feature>
<feature type="transmembrane region" description="Helical" evidence="8">
    <location>
        <begin position="348"/>
        <end position="370"/>
    </location>
</feature>
<dbReference type="InterPro" id="IPR013106">
    <property type="entry name" value="Ig_V-set"/>
</dbReference>
<evidence type="ECO:0000256" key="2">
    <source>
        <dbReference type="ARBA" id="ARBA00022475"/>
    </source>
</evidence>
<dbReference type="InterPro" id="IPR003599">
    <property type="entry name" value="Ig_sub"/>
</dbReference>
<keyword evidence="7" id="KW-0325">Glycoprotein</keyword>
<dbReference type="PROSITE" id="PS50835">
    <property type="entry name" value="IG_LIKE"/>
    <property type="match status" value="2"/>
</dbReference>
<dbReference type="PANTHER" id="PTHR19433">
    <property type="entry name" value="T-CELL RECEPTOR ALPHA CHAIN V REGION-RELATED"/>
    <property type="match status" value="1"/>
</dbReference>
<evidence type="ECO:0000256" key="4">
    <source>
        <dbReference type="ARBA" id="ARBA00022859"/>
    </source>
</evidence>
<dbReference type="CDD" id="cd00099">
    <property type="entry name" value="IgV"/>
    <property type="match status" value="2"/>
</dbReference>
<organism evidence="10 11">
    <name type="scientific">Lates japonicus</name>
    <name type="common">Japanese lates</name>
    <dbReference type="NCBI Taxonomy" id="270547"/>
    <lineage>
        <taxon>Eukaryota</taxon>
        <taxon>Metazoa</taxon>
        <taxon>Chordata</taxon>
        <taxon>Craniata</taxon>
        <taxon>Vertebrata</taxon>
        <taxon>Euteleostomi</taxon>
        <taxon>Actinopterygii</taxon>
        <taxon>Neopterygii</taxon>
        <taxon>Teleostei</taxon>
        <taxon>Neoteleostei</taxon>
        <taxon>Acanthomorphata</taxon>
        <taxon>Carangaria</taxon>
        <taxon>Carangaria incertae sedis</taxon>
        <taxon>Centropomidae</taxon>
        <taxon>Lates</taxon>
    </lineage>
</organism>
<evidence type="ECO:0000256" key="7">
    <source>
        <dbReference type="ARBA" id="ARBA00023180"/>
    </source>
</evidence>
<dbReference type="InterPro" id="IPR013783">
    <property type="entry name" value="Ig-like_fold"/>
</dbReference>